<gene>
    <name evidence="1" type="ORF">OE88DRAFT_1659731</name>
</gene>
<evidence type="ECO:0008006" key="3">
    <source>
        <dbReference type="Google" id="ProtNLM"/>
    </source>
</evidence>
<accession>A0A5C3N2V1</accession>
<organism evidence="1 2">
    <name type="scientific">Heliocybe sulcata</name>
    <dbReference type="NCBI Taxonomy" id="5364"/>
    <lineage>
        <taxon>Eukaryota</taxon>
        <taxon>Fungi</taxon>
        <taxon>Dikarya</taxon>
        <taxon>Basidiomycota</taxon>
        <taxon>Agaricomycotina</taxon>
        <taxon>Agaricomycetes</taxon>
        <taxon>Gloeophyllales</taxon>
        <taxon>Gloeophyllaceae</taxon>
        <taxon>Heliocybe</taxon>
    </lineage>
</organism>
<keyword evidence="2" id="KW-1185">Reference proteome</keyword>
<dbReference type="STRING" id="5364.A0A5C3N2V1"/>
<proteinExistence type="predicted"/>
<evidence type="ECO:0000313" key="2">
    <source>
        <dbReference type="Proteomes" id="UP000305948"/>
    </source>
</evidence>
<protein>
    <recommendedName>
        <fullName evidence="3">FAD dependent oxidoreductase domain-containing protein</fullName>
    </recommendedName>
</protein>
<reference evidence="1 2" key="1">
    <citation type="journal article" date="2019" name="Nat. Ecol. Evol.">
        <title>Megaphylogeny resolves global patterns of mushroom evolution.</title>
        <authorList>
            <person name="Varga T."/>
            <person name="Krizsan K."/>
            <person name="Foldi C."/>
            <person name="Dima B."/>
            <person name="Sanchez-Garcia M."/>
            <person name="Sanchez-Ramirez S."/>
            <person name="Szollosi G.J."/>
            <person name="Szarkandi J.G."/>
            <person name="Papp V."/>
            <person name="Albert L."/>
            <person name="Andreopoulos W."/>
            <person name="Angelini C."/>
            <person name="Antonin V."/>
            <person name="Barry K.W."/>
            <person name="Bougher N.L."/>
            <person name="Buchanan P."/>
            <person name="Buyck B."/>
            <person name="Bense V."/>
            <person name="Catcheside P."/>
            <person name="Chovatia M."/>
            <person name="Cooper J."/>
            <person name="Damon W."/>
            <person name="Desjardin D."/>
            <person name="Finy P."/>
            <person name="Geml J."/>
            <person name="Haridas S."/>
            <person name="Hughes K."/>
            <person name="Justo A."/>
            <person name="Karasinski D."/>
            <person name="Kautmanova I."/>
            <person name="Kiss B."/>
            <person name="Kocsube S."/>
            <person name="Kotiranta H."/>
            <person name="LaButti K.M."/>
            <person name="Lechner B.E."/>
            <person name="Liimatainen K."/>
            <person name="Lipzen A."/>
            <person name="Lukacs Z."/>
            <person name="Mihaltcheva S."/>
            <person name="Morgado L.N."/>
            <person name="Niskanen T."/>
            <person name="Noordeloos M.E."/>
            <person name="Ohm R.A."/>
            <person name="Ortiz-Santana B."/>
            <person name="Ovrebo C."/>
            <person name="Racz N."/>
            <person name="Riley R."/>
            <person name="Savchenko A."/>
            <person name="Shiryaev A."/>
            <person name="Soop K."/>
            <person name="Spirin V."/>
            <person name="Szebenyi C."/>
            <person name="Tomsovsky M."/>
            <person name="Tulloss R.E."/>
            <person name="Uehling J."/>
            <person name="Grigoriev I.V."/>
            <person name="Vagvolgyi C."/>
            <person name="Papp T."/>
            <person name="Martin F.M."/>
            <person name="Miettinen O."/>
            <person name="Hibbett D.S."/>
            <person name="Nagy L.G."/>
        </authorList>
    </citation>
    <scope>NUCLEOTIDE SEQUENCE [LARGE SCALE GENOMIC DNA]</scope>
    <source>
        <strain evidence="1 2">OMC1185</strain>
    </source>
</reference>
<dbReference type="EMBL" id="ML213511">
    <property type="protein sequence ID" value="TFK51607.1"/>
    <property type="molecule type" value="Genomic_DNA"/>
</dbReference>
<dbReference type="Gene3D" id="3.40.50.720">
    <property type="entry name" value="NAD(P)-binding Rossmann-like Domain"/>
    <property type="match status" value="1"/>
</dbReference>
<dbReference type="Proteomes" id="UP000305948">
    <property type="component" value="Unassembled WGS sequence"/>
</dbReference>
<sequence>MPKVTVVGAGVFKLTIALSLPRHYDVTIVACDMPGDLDSLDWASPWAGAGFGGGGTKPNDAEELEMLQAAFRYYWTCPGATQSRA</sequence>
<name>A0A5C3N2V1_9AGAM</name>
<dbReference type="AlphaFoldDB" id="A0A5C3N2V1"/>
<evidence type="ECO:0000313" key="1">
    <source>
        <dbReference type="EMBL" id="TFK51607.1"/>
    </source>
</evidence>
<dbReference type="OrthoDB" id="2015447at2759"/>